<keyword evidence="6 11" id="KW-0547">Nucleotide-binding</keyword>
<evidence type="ECO:0000256" key="5">
    <source>
        <dbReference type="ARBA" id="ARBA00022737"/>
    </source>
</evidence>
<sequence>MGNKIIFSAILVYGTLFLLATAEPGDDKKALLDFIGNISHSRNLNWDERTSACNSWIGVTCNHDRSRIIAILSLRSNGISGPFPSDLLKLGNLTGLYLQFNNFQGPLPLDFSVWKNLSVLNLSNNDFNGSIPSSISNLTHLTALDLANNSLSGDVPDLDIPTLQLLDLSNNNLTGVVPQTLVRFPSSAFSGNNVTLQSLPPPVLSPTAVPKKHSSKFSEPAILGIVIGSCAAAFVLIALLLIVTYRKKKDDESITGVSHKKEKSTKRTASEHQDENGRVIFFEGCNLVFDLEDLLRASAEVLGKGTFGTTYKAALEDSTTVAVKRLKEVIVGKRDFEQQMEVVGNIRHENVAPLRAYFYSKDEKLMVYDYYNQGSVSALLHAKRGEDRIPLDWGTRVKIAIGAAKGIAHILTKWWQACAWKHQGFKYFPQLRTIRLHL</sequence>
<dbReference type="InterPro" id="IPR001611">
    <property type="entry name" value="Leu-rich_rpt"/>
</dbReference>
<feature type="binding site" evidence="11">
    <location>
        <position position="333"/>
    </location>
    <ligand>
        <name>ATP</name>
        <dbReference type="ChEBI" id="CHEBI:30616"/>
    </ligand>
</feature>
<keyword evidence="8 12" id="KW-1133">Transmembrane helix</keyword>
<evidence type="ECO:0000256" key="4">
    <source>
        <dbReference type="ARBA" id="ARBA00022729"/>
    </source>
</evidence>
<feature type="chain" id="PRO_5043374292" evidence="13">
    <location>
        <begin position="23"/>
        <end position="438"/>
    </location>
</feature>
<evidence type="ECO:0000256" key="1">
    <source>
        <dbReference type="ARBA" id="ARBA00004370"/>
    </source>
</evidence>
<evidence type="ECO:0000256" key="11">
    <source>
        <dbReference type="PROSITE-ProRule" id="PRU10141"/>
    </source>
</evidence>
<dbReference type="InterPro" id="IPR011009">
    <property type="entry name" value="Kinase-like_dom_sf"/>
</dbReference>
<keyword evidence="15" id="KW-0675">Receptor</keyword>
<dbReference type="InterPro" id="IPR013210">
    <property type="entry name" value="LRR_N_plant-typ"/>
</dbReference>
<accession>A0AAW2KD77</accession>
<dbReference type="Gene3D" id="3.80.10.10">
    <property type="entry name" value="Ribonuclease Inhibitor"/>
    <property type="match status" value="2"/>
</dbReference>
<organism evidence="15">
    <name type="scientific">Sesamum radiatum</name>
    <name type="common">Black benniseed</name>
    <dbReference type="NCBI Taxonomy" id="300843"/>
    <lineage>
        <taxon>Eukaryota</taxon>
        <taxon>Viridiplantae</taxon>
        <taxon>Streptophyta</taxon>
        <taxon>Embryophyta</taxon>
        <taxon>Tracheophyta</taxon>
        <taxon>Spermatophyta</taxon>
        <taxon>Magnoliopsida</taxon>
        <taxon>eudicotyledons</taxon>
        <taxon>Gunneridae</taxon>
        <taxon>Pentapetalae</taxon>
        <taxon>asterids</taxon>
        <taxon>lamiids</taxon>
        <taxon>Lamiales</taxon>
        <taxon>Pedaliaceae</taxon>
        <taxon>Sesamum</taxon>
    </lineage>
</organism>
<keyword evidence="2" id="KW-0433">Leucine-rich repeat</keyword>
<gene>
    <name evidence="15" type="ORF">Sradi_6305500</name>
</gene>
<keyword evidence="3 12" id="KW-0812">Transmembrane</keyword>
<evidence type="ECO:0000256" key="6">
    <source>
        <dbReference type="ARBA" id="ARBA00022741"/>
    </source>
</evidence>
<dbReference type="FunFam" id="3.30.200.20:FF:000307">
    <property type="entry name" value="pollen receptor-like kinase 1"/>
    <property type="match status" value="1"/>
</dbReference>
<feature type="transmembrane region" description="Helical" evidence="12">
    <location>
        <begin position="221"/>
        <end position="243"/>
    </location>
</feature>
<dbReference type="SUPFAM" id="SSF52058">
    <property type="entry name" value="L domain-like"/>
    <property type="match status" value="1"/>
</dbReference>
<dbReference type="PANTHER" id="PTHR48010">
    <property type="entry name" value="OS05G0588300 PROTEIN"/>
    <property type="match status" value="1"/>
</dbReference>
<dbReference type="InterPro" id="IPR017441">
    <property type="entry name" value="Protein_kinase_ATP_BS"/>
</dbReference>
<dbReference type="PANTHER" id="PTHR48010:SF1">
    <property type="entry name" value="PROTEIN KINASE DOMAIN-CONTAINING PROTEIN"/>
    <property type="match status" value="1"/>
</dbReference>
<dbReference type="Pfam" id="PF00560">
    <property type="entry name" value="LRR_1"/>
    <property type="match status" value="3"/>
</dbReference>
<evidence type="ECO:0000256" key="8">
    <source>
        <dbReference type="ARBA" id="ARBA00022989"/>
    </source>
</evidence>
<dbReference type="FunFam" id="3.80.10.10:FF:000400">
    <property type="entry name" value="Nuclear pore complex protein NUP107"/>
    <property type="match status" value="1"/>
</dbReference>
<comment type="subcellular location">
    <subcellularLocation>
        <location evidence="1">Membrane</location>
    </subcellularLocation>
</comment>
<dbReference type="PROSITE" id="PS00107">
    <property type="entry name" value="PROTEIN_KINASE_ATP"/>
    <property type="match status" value="1"/>
</dbReference>
<keyword evidence="10" id="KW-0325">Glycoprotein</keyword>
<dbReference type="InterPro" id="IPR001245">
    <property type="entry name" value="Ser-Thr/Tyr_kinase_cat_dom"/>
</dbReference>
<dbReference type="InterPro" id="IPR032675">
    <property type="entry name" value="LRR_dom_sf"/>
</dbReference>
<evidence type="ECO:0000256" key="12">
    <source>
        <dbReference type="SAM" id="Phobius"/>
    </source>
</evidence>
<dbReference type="InterPro" id="IPR050994">
    <property type="entry name" value="At_inactive_RLKs"/>
</dbReference>
<dbReference type="GO" id="GO:0005524">
    <property type="term" value="F:ATP binding"/>
    <property type="evidence" value="ECO:0007669"/>
    <property type="project" value="UniProtKB-UniRule"/>
</dbReference>
<keyword evidence="4 13" id="KW-0732">Signal</keyword>
<feature type="domain" description="Protein kinase" evidence="14">
    <location>
        <begin position="296"/>
        <end position="438"/>
    </location>
</feature>
<keyword evidence="5" id="KW-0677">Repeat</keyword>
<evidence type="ECO:0000256" key="9">
    <source>
        <dbReference type="ARBA" id="ARBA00023136"/>
    </source>
</evidence>
<evidence type="ECO:0000313" key="15">
    <source>
        <dbReference type="EMBL" id="KAL0304374.1"/>
    </source>
</evidence>
<reference evidence="15" key="2">
    <citation type="journal article" date="2024" name="Plant">
        <title>Genomic evolution and insights into agronomic trait innovations of Sesamum species.</title>
        <authorList>
            <person name="Miao H."/>
            <person name="Wang L."/>
            <person name="Qu L."/>
            <person name="Liu H."/>
            <person name="Sun Y."/>
            <person name="Le M."/>
            <person name="Wang Q."/>
            <person name="Wei S."/>
            <person name="Zheng Y."/>
            <person name="Lin W."/>
            <person name="Duan Y."/>
            <person name="Cao H."/>
            <person name="Xiong S."/>
            <person name="Wang X."/>
            <person name="Wei L."/>
            <person name="Li C."/>
            <person name="Ma Q."/>
            <person name="Ju M."/>
            <person name="Zhao R."/>
            <person name="Li G."/>
            <person name="Mu C."/>
            <person name="Tian Q."/>
            <person name="Mei H."/>
            <person name="Zhang T."/>
            <person name="Gao T."/>
            <person name="Zhang H."/>
        </authorList>
    </citation>
    <scope>NUCLEOTIDE SEQUENCE</scope>
    <source>
        <strain evidence="15">G02</strain>
    </source>
</reference>
<dbReference type="InterPro" id="IPR000719">
    <property type="entry name" value="Prot_kinase_dom"/>
</dbReference>
<evidence type="ECO:0000256" key="10">
    <source>
        <dbReference type="ARBA" id="ARBA00023180"/>
    </source>
</evidence>
<dbReference type="AlphaFoldDB" id="A0AAW2KD77"/>
<name>A0AAW2KD77_SESRA</name>
<keyword evidence="15" id="KW-0418">Kinase</keyword>
<evidence type="ECO:0000259" key="14">
    <source>
        <dbReference type="PROSITE" id="PS50011"/>
    </source>
</evidence>
<dbReference type="SUPFAM" id="SSF56112">
    <property type="entry name" value="Protein kinase-like (PK-like)"/>
    <property type="match status" value="1"/>
</dbReference>
<dbReference type="PROSITE" id="PS50011">
    <property type="entry name" value="PROTEIN_KINASE_DOM"/>
    <property type="match status" value="1"/>
</dbReference>
<dbReference type="Pfam" id="PF08263">
    <property type="entry name" value="LRRNT_2"/>
    <property type="match status" value="1"/>
</dbReference>
<dbReference type="EMBL" id="JACGWJ010000029">
    <property type="protein sequence ID" value="KAL0304374.1"/>
    <property type="molecule type" value="Genomic_DNA"/>
</dbReference>
<feature type="signal peptide" evidence="13">
    <location>
        <begin position="1"/>
        <end position="22"/>
    </location>
</feature>
<evidence type="ECO:0000256" key="13">
    <source>
        <dbReference type="SAM" id="SignalP"/>
    </source>
</evidence>
<dbReference type="GO" id="GO:0004672">
    <property type="term" value="F:protein kinase activity"/>
    <property type="evidence" value="ECO:0007669"/>
    <property type="project" value="InterPro"/>
</dbReference>
<keyword evidence="9 12" id="KW-0472">Membrane</keyword>
<evidence type="ECO:0000256" key="3">
    <source>
        <dbReference type="ARBA" id="ARBA00022692"/>
    </source>
</evidence>
<keyword evidence="7 11" id="KW-0067">ATP-binding</keyword>
<dbReference type="PRINTS" id="PR00019">
    <property type="entry name" value="LEURICHRPT"/>
</dbReference>
<keyword evidence="15" id="KW-0808">Transferase</keyword>
<dbReference type="Pfam" id="PF07714">
    <property type="entry name" value="PK_Tyr_Ser-Thr"/>
    <property type="match status" value="1"/>
</dbReference>
<reference evidence="15" key="1">
    <citation type="submission" date="2020-06" db="EMBL/GenBank/DDBJ databases">
        <authorList>
            <person name="Li T."/>
            <person name="Hu X."/>
            <person name="Zhang T."/>
            <person name="Song X."/>
            <person name="Zhang H."/>
            <person name="Dai N."/>
            <person name="Sheng W."/>
            <person name="Hou X."/>
            <person name="Wei L."/>
        </authorList>
    </citation>
    <scope>NUCLEOTIDE SEQUENCE</scope>
    <source>
        <strain evidence="15">G02</strain>
        <tissue evidence="15">Leaf</tissue>
    </source>
</reference>
<dbReference type="GO" id="GO:0016020">
    <property type="term" value="C:membrane"/>
    <property type="evidence" value="ECO:0007669"/>
    <property type="project" value="UniProtKB-SubCell"/>
</dbReference>
<proteinExistence type="predicted"/>
<dbReference type="Gene3D" id="1.10.510.10">
    <property type="entry name" value="Transferase(Phosphotransferase) domain 1"/>
    <property type="match status" value="1"/>
</dbReference>
<protein>
    <submittedName>
        <fullName evidence="15">Inactive receptor kinase</fullName>
    </submittedName>
</protein>
<comment type="caution">
    <text evidence="15">The sequence shown here is derived from an EMBL/GenBank/DDBJ whole genome shotgun (WGS) entry which is preliminary data.</text>
</comment>
<evidence type="ECO:0000256" key="7">
    <source>
        <dbReference type="ARBA" id="ARBA00022840"/>
    </source>
</evidence>
<evidence type="ECO:0000256" key="2">
    <source>
        <dbReference type="ARBA" id="ARBA00022614"/>
    </source>
</evidence>